<dbReference type="EMBL" id="JASPKY010000001">
    <property type="protein sequence ID" value="KAK9759249.1"/>
    <property type="molecule type" value="Genomic_DNA"/>
</dbReference>
<comment type="caution">
    <text evidence="3">The sequence shown here is derived from an EMBL/GenBank/DDBJ whole genome shotgun (WGS) entry which is preliminary data.</text>
</comment>
<accession>A0AAW1NH95</accession>
<reference evidence="3 4" key="1">
    <citation type="journal article" date="2024" name="BMC Genomics">
        <title>De novo assembly and annotation of Popillia japonica's genome with initial clues to its potential as an invasive pest.</title>
        <authorList>
            <person name="Cucini C."/>
            <person name="Boschi S."/>
            <person name="Funari R."/>
            <person name="Cardaioli E."/>
            <person name="Iannotti N."/>
            <person name="Marturano G."/>
            <person name="Paoli F."/>
            <person name="Bruttini M."/>
            <person name="Carapelli A."/>
            <person name="Frati F."/>
            <person name="Nardi F."/>
        </authorList>
    </citation>
    <scope>NUCLEOTIDE SEQUENCE [LARGE SCALE GENOMIC DNA]</scope>
    <source>
        <strain evidence="3">DMR45628</strain>
    </source>
</reference>
<organism evidence="3 4">
    <name type="scientific">Popillia japonica</name>
    <name type="common">Japanese beetle</name>
    <dbReference type="NCBI Taxonomy" id="7064"/>
    <lineage>
        <taxon>Eukaryota</taxon>
        <taxon>Metazoa</taxon>
        <taxon>Ecdysozoa</taxon>
        <taxon>Arthropoda</taxon>
        <taxon>Hexapoda</taxon>
        <taxon>Insecta</taxon>
        <taxon>Pterygota</taxon>
        <taxon>Neoptera</taxon>
        <taxon>Endopterygota</taxon>
        <taxon>Coleoptera</taxon>
        <taxon>Polyphaga</taxon>
        <taxon>Scarabaeiformia</taxon>
        <taxon>Scarabaeidae</taxon>
        <taxon>Rutelinae</taxon>
        <taxon>Popillia</taxon>
    </lineage>
</organism>
<name>A0AAW1NH95_POPJA</name>
<evidence type="ECO:0000256" key="2">
    <source>
        <dbReference type="SAM" id="MobiDB-lite"/>
    </source>
</evidence>
<protein>
    <submittedName>
        <fullName evidence="3">Uncharacterized protein</fullName>
    </submittedName>
</protein>
<keyword evidence="1" id="KW-0175">Coiled coil</keyword>
<keyword evidence="4" id="KW-1185">Reference proteome</keyword>
<sequence length="78" mass="9509">MYSEESTDENRVYEEDEDTPFRGSRKSQRILTKINKTQEDKMDNLMNMMIDLRAEIKNMNREMKKMRRNQKAYLLGRN</sequence>
<dbReference type="Proteomes" id="UP001458880">
    <property type="component" value="Unassembled WGS sequence"/>
</dbReference>
<evidence type="ECO:0000256" key="1">
    <source>
        <dbReference type="SAM" id="Coils"/>
    </source>
</evidence>
<gene>
    <name evidence="3" type="ORF">QE152_g76</name>
</gene>
<feature type="region of interest" description="Disordered" evidence="2">
    <location>
        <begin position="1"/>
        <end position="25"/>
    </location>
</feature>
<proteinExistence type="predicted"/>
<evidence type="ECO:0000313" key="4">
    <source>
        <dbReference type="Proteomes" id="UP001458880"/>
    </source>
</evidence>
<dbReference type="AlphaFoldDB" id="A0AAW1NH95"/>
<evidence type="ECO:0000313" key="3">
    <source>
        <dbReference type="EMBL" id="KAK9759249.1"/>
    </source>
</evidence>
<feature type="coiled-coil region" evidence="1">
    <location>
        <begin position="35"/>
        <end position="69"/>
    </location>
</feature>